<dbReference type="RefSeq" id="WP_343765851.1">
    <property type="nucleotide sequence ID" value="NZ_BAAAFG010000015.1"/>
</dbReference>
<comment type="caution">
    <text evidence="2">The sequence shown here is derived from an EMBL/GenBank/DDBJ whole genome shotgun (WGS) entry which is preliminary data.</text>
</comment>
<feature type="transmembrane region" description="Helical" evidence="1">
    <location>
        <begin position="133"/>
        <end position="156"/>
    </location>
</feature>
<evidence type="ECO:0000313" key="3">
    <source>
        <dbReference type="Proteomes" id="UP001500507"/>
    </source>
</evidence>
<sequence length="166" mass="17473">MDIALALIGLVCCVIGILGSFLPVLPGTPISWVGLLLLHLTDAVPMNYTFLGITFFIAITLVVLDYVIPAAGTKRFGGSKAGAIGTTVGLIVGVIAPIPFGILIGPFLGALIGELVFNKSDRKTATKAAFGSFLGFLASTFVSFFTACVFFGLYVYKLFQHSEGLF</sequence>
<keyword evidence="3" id="KW-1185">Reference proteome</keyword>
<accession>A0ABN1MH22</accession>
<name>A0ABN1MH22_9FLAO</name>
<protein>
    <submittedName>
        <fullName evidence="2">DUF456 domain-containing protein</fullName>
    </submittedName>
</protein>
<gene>
    <name evidence="2" type="ORF">GCM10009117_16090</name>
</gene>
<organism evidence="2 3">
    <name type="scientific">Gangjinia marincola</name>
    <dbReference type="NCBI Taxonomy" id="578463"/>
    <lineage>
        <taxon>Bacteria</taxon>
        <taxon>Pseudomonadati</taxon>
        <taxon>Bacteroidota</taxon>
        <taxon>Flavobacteriia</taxon>
        <taxon>Flavobacteriales</taxon>
        <taxon>Flavobacteriaceae</taxon>
        <taxon>Gangjinia</taxon>
    </lineage>
</organism>
<dbReference type="PANTHER" id="PTHR39165:SF1">
    <property type="entry name" value="DUF456 DOMAIN-CONTAINING PROTEIN"/>
    <property type="match status" value="1"/>
</dbReference>
<dbReference type="PANTHER" id="PTHR39165">
    <property type="entry name" value="IG HYPOTHETICAL 17883"/>
    <property type="match status" value="1"/>
</dbReference>
<keyword evidence="1" id="KW-0812">Transmembrane</keyword>
<proteinExistence type="predicted"/>
<keyword evidence="1" id="KW-0472">Membrane</keyword>
<evidence type="ECO:0000256" key="1">
    <source>
        <dbReference type="SAM" id="Phobius"/>
    </source>
</evidence>
<dbReference type="Pfam" id="PF04306">
    <property type="entry name" value="DUF456"/>
    <property type="match status" value="1"/>
</dbReference>
<keyword evidence="1" id="KW-1133">Transmembrane helix</keyword>
<feature type="transmembrane region" description="Helical" evidence="1">
    <location>
        <begin position="88"/>
        <end position="113"/>
    </location>
</feature>
<dbReference type="InterPro" id="IPR007403">
    <property type="entry name" value="DUF456"/>
</dbReference>
<feature type="transmembrane region" description="Helical" evidence="1">
    <location>
        <begin position="50"/>
        <end position="68"/>
    </location>
</feature>
<evidence type="ECO:0000313" key="2">
    <source>
        <dbReference type="EMBL" id="GAA0872462.1"/>
    </source>
</evidence>
<dbReference type="Proteomes" id="UP001500507">
    <property type="component" value="Unassembled WGS sequence"/>
</dbReference>
<reference evidence="2 3" key="1">
    <citation type="journal article" date="2019" name="Int. J. Syst. Evol. Microbiol.">
        <title>The Global Catalogue of Microorganisms (GCM) 10K type strain sequencing project: providing services to taxonomists for standard genome sequencing and annotation.</title>
        <authorList>
            <consortium name="The Broad Institute Genomics Platform"/>
            <consortium name="The Broad Institute Genome Sequencing Center for Infectious Disease"/>
            <person name="Wu L."/>
            <person name="Ma J."/>
        </authorList>
    </citation>
    <scope>NUCLEOTIDE SEQUENCE [LARGE SCALE GENOMIC DNA]</scope>
    <source>
        <strain evidence="2 3">JCM 16082</strain>
    </source>
</reference>
<dbReference type="EMBL" id="BAAAFG010000015">
    <property type="protein sequence ID" value="GAA0872462.1"/>
    <property type="molecule type" value="Genomic_DNA"/>
</dbReference>